<evidence type="ECO:0000256" key="3">
    <source>
        <dbReference type="ARBA" id="ARBA00022605"/>
    </source>
</evidence>
<dbReference type="GO" id="GO:0005737">
    <property type="term" value="C:cytoplasm"/>
    <property type="evidence" value="ECO:0007669"/>
    <property type="project" value="UniProtKB-SubCell"/>
</dbReference>
<dbReference type="Gene3D" id="3.30.230.40">
    <property type="entry name" value="Imidazole glycerol phosphate dehydratase, domain 1"/>
    <property type="match status" value="2"/>
</dbReference>
<dbReference type="FunFam" id="3.30.230.40:FF:000001">
    <property type="entry name" value="Imidazoleglycerol-phosphate dehydratase HisB"/>
    <property type="match status" value="1"/>
</dbReference>
<dbReference type="PROSITE" id="PS00955">
    <property type="entry name" value="IGP_DEHYDRATASE_2"/>
    <property type="match status" value="1"/>
</dbReference>
<dbReference type="InterPro" id="IPR020568">
    <property type="entry name" value="Ribosomal_Su5_D2-typ_SF"/>
</dbReference>
<evidence type="ECO:0000256" key="1">
    <source>
        <dbReference type="ARBA" id="ARBA00005047"/>
    </source>
</evidence>
<dbReference type="Proteomes" id="UP000294678">
    <property type="component" value="Unassembled WGS sequence"/>
</dbReference>
<evidence type="ECO:0000256" key="2">
    <source>
        <dbReference type="ARBA" id="ARBA00016664"/>
    </source>
</evidence>
<evidence type="ECO:0000256" key="4">
    <source>
        <dbReference type="ARBA" id="ARBA00023102"/>
    </source>
</evidence>
<gene>
    <name evidence="6" type="primary">hisB</name>
    <name evidence="8" type="ORF">EV215_0836</name>
</gene>
<dbReference type="InterPro" id="IPR038494">
    <property type="entry name" value="IGPD_sf"/>
</dbReference>
<comment type="similarity">
    <text evidence="6 7">Belongs to the imidazoleglycerol-phosphate dehydratase family.</text>
</comment>
<evidence type="ECO:0000313" key="9">
    <source>
        <dbReference type="Proteomes" id="UP000294678"/>
    </source>
</evidence>
<name>A0AA46I5Z5_9FUSO</name>
<evidence type="ECO:0000256" key="7">
    <source>
        <dbReference type="RuleBase" id="RU000599"/>
    </source>
</evidence>
<dbReference type="CDD" id="cd07914">
    <property type="entry name" value="IGPD"/>
    <property type="match status" value="1"/>
</dbReference>
<keyword evidence="9" id="KW-1185">Reference proteome</keyword>
<keyword evidence="5 6" id="KW-0456">Lyase</keyword>
<comment type="pathway">
    <text evidence="1 6 7">Amino-acid biosynthesis; L-histidine biosynthesis; L-histidine from 5-phospho-alpha-D-ribose 1-diphosphate: step 6/9.</text>
</comment>
<dbReference type="Pfam" id="PF00475">
    <property type="entry name" value="IGPD"/>
    <property type="match status" value="1"/>
</dbReference>
<dbReference type="EC" id="4.2.1.19" evidence="6 7"/>
<evidence type="ECO:0000256" key="6">
    <source>
        <dbReference type="HAMAP-Rule" id="MF_00076"/>
    </source>
</evidence>
<dbReference type="HAMAP" id="MF_00076">
    <property type="entry name" value="HisB"/>
    <property type="match status" value="1"/>
</dbReference>
<sequence>MRKAEINRITKETKINISLNIDGTGKNNINSGVGFLDHMLILFAKHGLFDLNIKCDGDLYIDAHHTVEDIGIALGAAFKKALGNKKGIKRYGDIYLPMDETLCLVAVDLGGRNYLHFEAKFPSPFLGTMSSELIKEFFFGFSRECGINLHIKLIHGENSHHISEAMFKGFAKVMDFATSIDTRIINEIPSTKGVI</sequence>
<keyword evidence="6" id="KW-0963">Cytoplasm</keyword>
<evidence type="ECO:0000313" key="8">
    <source>
        <dbReference type="EMBL" id="TDT71461.1"/>
    </source>
</evidence>
<dbReference type="PANTHER" id="PTHR23133">
    <property type="entry name" value="IMIDAZOLEGLYCEROL-PHOSPHATE DEHYDRATASE HIS7"/>
    <property type="match status" value="1"/>
</dbReference>
<dbReference type="NCBIfam" id="NF002114">
    <property type="entry name" value="PRK00951.2-4"/>
    <property type="match status" value="1"/>
</dbReference>
<accession>A0AA46I5Z5</accession>
<dbReference type="InterPro" id="IPR020565">
    <property type="entry name" value="ImidazoleglycerP_deHydtase_CS"/>
</dbReference>
<comment type="catalytic activity">
    <reaction evidence="6 7">
        <text>D-erythro-1-(imidazol-4-yl)glycerol 3-phosphate = 3-(imidazol-4-yl)-2-oxopropyl phosphate + H2O</text>
        <dbReference type="Rhea" id="RHEA:11040"/>
        <dbReference type="ChEBI" id="CHEBI:15377"/>
        <dbReference type="ChEBI" id="CHEBI:57766"/>
        <dbReference type="ChEBI" id="CHEBI:58278"/>
        <dbReference type="EC" id="4.2.1.19"/>
    </reaction>
</comment>
<reference evidence="8 9" key="1">
    <citation type="submission" date="2019-03" db="EMBL/GenBank/DDBJ databases">
        <title>Genomic Encyclopedia of Type Strains, Phase IV (KMG-IV): sequencing the most valuable type-strain genomes for metagenomic binning, comparative biology and taxonomic classification.</title>
        <authorList>
            <person name="Goeker M."/>
        </authorList>
    </citation>
    <scope>NUCLEOTIDE SEQUENCE [LARGE SCALE GENOMIC DNA]</scope>
    <source>
        <strain evidence="8 9">DSM 100055</strain>
    </source>
</reference>
<dbReference type="GO" id="GO:0004424">
    <property type="term" value="F:imidazoleglycerol-phosphate dehydratase activity"/>
    <property type="evidence" value="ECO:0007669"/>
    <property type="project" value="UniProtKB-UniRule"/>
</dbReference>
<keyword evidence="4 6" id="KW-0368">Histidine biosynthesis</keyword>
<comment type="subcellular location">
    <subcellularLocation>
        <location evidence="6 7">Cytoplasm</location>
    </subcellularLocation>
</comment>
<dbReference type="RefSeq" id="WP_134112729.1">
    <property type="nucleotide sequence ID" value="NZ_SOBG01000003.1"/>
</dbReference>
<keyword evidence="3 6" id="KW-0028">Amino-acid biosynthesis</keyword>
<dbReference type="SUPFAM" id="SSF54211">
    <property type="entry name" value="Ribosomal protein S5 domain 2-like"/>
    <property type="match status" value="2"/>
</dbReference>
<dbReference type="PANTHER" id="PTHR23133:SF2">
    <property type="entry name" value="IMIDAZOLEGLYCEROL-PHOSPHATE DEHYDRATASE"/>
    <property type="match status" value="1"/>
</dbReference>
<dbReference type="NCBIfam" id="NF002111">
    <property type="entry name" value="PRK00951.2-1"/>
    <property type="match status" value="1"/>
</dbReference>
<protein>
    <recommendedName>
        <fullName evidence="2 6">Imidazoleglycerol-phosphate dehydratase</fullName>
        <shortName evidence="6">IGPD</shortName>
        <ecNumber evidence="6 7">4.2.1.19</ecNumber>
    </recommendedName>
</protein>
<dbReference type="GO" id="GO:0000105">
    <property type="term" value="P:L-histidine biosynthetic process"/>
    <property type="evidence" value="ECO:0007669"/>
    <property type="project" value="UniProtKB-UniRule"/>
</dbReference>
<dbReference type="FunFam" id="3.30.230.40:FF:000003">
    <property type="entry name" value="Imidazoleglycerol-phosphate dehydratase HisB"/>
    <property type="match status" value="1"/>
</dbReference>
<proteinExistence type="inferred from homology"/>
<evidence type="ECO:0000256" key="5">
    <source>
        <dbReference type="ARBA" id="ARBA00023239"/>
    </source>
</evidence>
<comment type="caution">
    <text evidence="8">The sequence shown here is derived from an EMBL/GenBank/DDBJ whole genome shotgun (WGS) entry which is preliminary data.</text>
</comment>
<dbReference type="PROSITE" id="PS00954">
    <property type="entry name" value="IGP_DEHYDRATASE_1"/>
    <property type="match status" value="1"/>
</dbReference>
<dbReference type="InterPro" id="IPR000807">
    <property type="entry name" value="ImidazoleglycerolP_deHydtase"/>
</dbReference>
<dbReference type="EMBL" id="SOBG01000003">
    <property type="protein sequence ID" value="TDT71461.1"/>
    <property type="molecule type" value="Genomic_DNA"/>
</dbReference>
<organism evidence="8 9">
    <name type="scientific">Hypnocyclicus thermotrophus</name>
    <dbReference type="NCBI Taxonomy" id="1627895"/>
    <lineage>
        <taxon>Bacteria</taxon>
        <taxon>Fusobacteriati</taxon>
        <taxon>Fusobacteriota</taxon>
        <taxon>Fusobacteriia</taxon>
        <taxon>Fusobacteriales</taxon>
        <taxon>Fusobacteriaceae</taxon>
        <taxon>Hypnocyclicus</taxon>
    </lineage>
</organism>
<dbReference type="AlphaFoldDB" id="A0AA46I5Z5"/>